<organism evidence="1 2">
    <name type="scientific">Mycetomoellerius zeteki</name>
    <dbReference type="NCBI Taxonomy" id="64791"/>
    <lineage>
        <taxon>Eukaryota</taxon>
        <taxon>Metazoa</taxon>
        <taxon>Ecdysozoa</taxon>
        <taxon>Arthropoda</taxon>
        <taxon>Hexapoda</taxon>
        <taxon>Insecta</taxon>
        <taxon>Pterygota</taxon>
        <taxon>Neoptera</taxon>
        <taxon>Endopterygota</taxon>
        <taxon>Hymenoptera</taxon>
        <taxon>Apocrita</taxon>
        <taxon>Aculeata</taxon>
        <taxon>Formicoidea</taxon>
        <taxon>Formicidae</taxon>
        <taxon>Myrmicinae</taxon>
        <taxon>Mycetomoellerius</taxon>
    </lineage>
</organism>
<dbReference type="Proteomes" id="UP000075809">
    <property type="component" value="Unassembled WGS sequence"/>
</dbReference>
<evidence type="ECO:0000313" key="2">
    <source>
        <dbReference type="Proteomes" id="UP000075809"/>
    </source>
</evidence>
<sequence length="84" mass="10247">MNEEFLKFHGNLFSKEDKIFDKLTNIVMQKTNHEFPKEVIACLVRTRTYIRLRKVNKEIIENNMRRKQCKKIYKLSNRLSQDNE</sequence>
<accession>A0A151X5Y7</accession>
<dbReference type="AlphaFoldDB" id="A0A151X5Y7"/>
<gene>
    <name evidence="1" type="ORF">ALC60_05451</name>
</gene>
<keyword evidence="2" id="KW-1185">Reference proteome</keyword>
<evidence type="ECO:0000313" key="1">
    <source>
        <dbReference type="EMBL" id="KYQ55700.1"/>
    </source>
</evidence>
<protein>
    <submittedName>
        <fullName evidence="1">Uncharacterized protein</fullName>
    </submittedName>
</protein>
<name>A0A151X5Y7_9HYME</name>
<reference evidence="1 2" key="1">
    <citation type="submission" date="2015-09" db="EMBL/GenBank/DDBJ databases">
        <title>Trachymyrmex zeteki WGS genome.</title>
        <authorList>
            <person name="Nygaard S."/>
            <person name="Hu H."/>
            <person name="Boomsma J."/>
            <person name="Zhang G."/>
        </authorList>
    </citation>
    <scope>NUCLEOTIDE SEQUENCE [LARGE SCALE GENOMIC DNA]</scope>
    <source>
        <strain evidence="1">Tzet28-1</strain>
        <tissue evidence="1">Whole body</tissue>
    </source>
</reference>
<dbReference type="EMBL" id="KQ982498">
    <property type="protein sequence ID" value="KYQ55700.1"/>
    <property type="molecule type" value="Genomic_DNA"/>
</dbReference>
<proteinExistence type="predicted"/>